<proteinExistence type="predicted"/>
<dbReference type="PANTHER" id="PTHR48081">
    <property type="entry name" value="AB HYDROLASE SUPERFAMILY PROTEIN C4A8.06C"/>
    <property type="match status" value="1"/>
</dbReference>
<protein>
    <recommendedName>
        <fullName evidence="2">Alpha/beta hydrolase fold-3 domain-containing protein</fullName>
    </recommendedName>
</protein>
<dbReference type="Proteomes" id="UP000815677">
    <property type="component" value="Unassembled WGS sequence"/>
</dbReference>
<reference evidence="3" key="1">
    <citation type="submission" date="2014-09" db="EMBL/GenBank/DDBJ databases">
        <title>Genome sequence of the luminous mushroom Mycena chlorophos for searching fungal bioluminescence genes.</title>
        <authorList>
            <person name="Tanaka Y."/>
            <person name="Kasuga D."/>
            <person name="Oba Y."/>
            <person name="Hase S."/>
            <person name="Sato K."/>
            <person name="Oba Y."/>
            <person name="Sakakibara Y."/>
        </authorList>
    </citation>
    <scope>NUCLEOTIDE SEQUENCE</scope>
</reference>
<dbReference type="Gene3D" id="3.40.50.1820">
    <property type="entry name" value="alpha/beta hydrolase"/>
    <property type="match status" value="1"/>
</dbReference>
<dbReference type="SUPFAM" id="SSF53474">
    <property type="entry name" value="alpha/beta-Hydrolases"/>
    <property type="match status" value="1"/>
</dbReference>
<organism evidence="3 4">
    <name type="scientific">Mycena chlorophos</name>
    <name type="common">Agaric fungus</name>
    <name type="synonym">Agaricus chlorophos</name>
    <dbReference type="NCBI Taxonomy" id="658473"/>
    <lineage>
        <taxon>Eukaryota</taxon>
        <taxon>Fungi</taxon>
        <taxon>Dikarya</taxon>
        <taxon>Basidiomycota</taxon>
        <taxon>Agaricomycotina</taxon>
        <taxon>Agaricomycetes</taxon>
        <taxon>Agaricomycetidae</taxon>
        <taxon>Agaricales</taxon>
        <taxon>Marasmiineae</taxon>
        <taxon>Mycenaceae</taxon>
        <taxon>Mycena</taxon>
    </lineage>
</organism>
<evidence type="ECO:0000313" key="3">
    <source>
        <dbReference type="EMBL" id="GAT50436.1"/>
    </source>
</evidence>
<gene>
    <name evidence="3" type="ORF">MCHLO_07678</name>
</gene>
<sequence length="346" mass="38761">MSEYAWLSEPDPELLPFLQKLSNSAPREPDHTVLRAGLNAALTEGTKKGCASRLPKDEDYTVTDHKVAVQDGEIVVRCVVPTQKYEHETFPLLVWSHGGGWFAGNLDTEDHNLRVIAHEQRMTVLSVDYRLAPEYRHPTQVNDIYAALKWAVNNAASLLHADIKKGFIIGGASAGGHLTSLVSHRARDDPFFQEHHITGQVFHIPAFLHPNAEIPQKFKDRLLSFEQNKDAPIIPADVVRHDWGFLLDENSQFSPSSHEVSPLLNPDLTRLPPAVFQIAGLDPLRDEALLYRDLLKAAGVRTRATVYPGQAHAFSVIWPEFKQSQKWEADVRDGFQWLLAGAPDVE</sequence>
<feature type="domain" description="Alpha/beta hydrolase fold-3" evidence="2">
    <location>
        <begin position="93"/>
        <end position="314"/>
    </location>
</feature>
<dbReference type="Pfam" id="PF07859">
    <property type="entry name" value="Abhydrolase_3"/>
    <property type="match status" value="1"/>
</dbReference>
<dbReference type="InterPro" id="IPR029058">
    <property type="entry name" value="AB_hydrolase_fold"/>
</dbReference>
<dbReference type="EMBL" id="DF846472">
    <property type="protein sequence ID" value="GAT50436.1"/>
    <property type="molecule type" value="Genomic_DNA"/>
</dbReference>
<evidence type="ECO:0000313" key="4">
    <source>
        <dbReference type="Proteomes" id="UP000815677"/>
    </source>
</evidence>
<keyword evidence="1" id="KW-0378">Hydrolase</keyword>
<dbReference type="InterPro" id="IPR013094">
    <property type="entry name" value="AB_hydrolase_3"/>
</dbReference>
<accession>A0ABQ0LH04</accession>
<evidence type="ECO:0000259" key="2">
    <source>
        <dbReference type="Pfam" id="PF07859"/>
    </source>
</evidence>
<keyword evidence="4" id="KW-1185">Reference proteome</keyword>
<dbReference type="PANTHER" id="PTHR48081:SF8">
    <property type="entry name" value="ALPHA_BETA HYDROLASE FOLD-3 DOMAIN-CONTAINING PROTEIN-RELATED"/>
    <property type="match status" value="1"/>
</dbReference>
<name>A0ABQ0LH04_MYCCL</name>
<dbReference type="InterPro" id="IPR050300">
    <property type="entry name" value="GDXG_lipolytic_enzyme"/>
</dbReference>
<evidence type="ECO:0000256" key="1">
    <source>
        <dbReference type="ARBA" id="ARBA00022801"/>
    </source>
</evidence>